<evidence type="ECO:0000313" key="2">
    <source>
        <dbReference type="EMBL" id="GFH51052.1"/>
    </source>
</evidence>
<feature type="domain" description="Enoyl reductase (ER)" evidence="1">
    <location>
        <begin position="92"/>
        <end position="410"/>
    </location>
</feature>
<dbReference type="GO" id="GO:0016491">
    <property type="term" value="F:oxidoreductase activity"/>
    <property type="evidence" value="ECO:0007669"/>
    <property type="project" value="InterPro"/>
</dbReference>
<sequence>MNAFRVWIRRSASDDTQLQKKSVDDEDNRKRLFAVSTDDSQEVSRLNIDARDSRPSIIPFDKMLGLTRNQPSDDSRDAAPVDDYDETLFQYESLTYFNLPKPSPGEVVIAVQASTISSLKMKVKKEFTIHNVALDLDGGIAIVGIVREIGTGVDNIKVGDRVATIVKSAMNNARYAQVSATMIAKVPFGLDSAEAAATAYNHLIAFQTLTHGIINPHFRYSQNLFHEKNILIMDAISVTGQAMVQLGKYFGAKNILTPASQTKHEFLKSLGAVPISQDPNDWINELKGCIHMLIDTLMTNGTRYSGLPKVLVPNGKLIYSSLPISTESLKHGSTDSWKAFIQQAIAQTSLMCLETSDATYYDLFSSIENYPDLLQNDLQHVLILLAEARIKPKISKYVNSDELKLGMVTLPGENFFDGSIICEPWKRKGPPSRSSGGYTHLIT</sequence>
<dbReference type="PANTHER" id="PTHR43482:SF1">
    <property type="entry name" value="PROTEIN AST1-RELATED"/>
    <property type="match status" value="1"/>
</dbReference>
<dbReference type="SUPFAM" id="SSF50129">
    <property type="entry name" value="GroES-like"/>
    <property type="match status" value="1"/>
</dbReference>
<dbReference type="Gene3D" id="3.90.180.10">
    <property type="entry name" value="Medium-chain alcohol dehydrogenases, catalytic domain"/>
    <property type="match status" value="1"/>
</dbReference>
<dbReference type="InterPro" id="IPR052585">
    <property type="entry name" value="Lipid_raft_assoc_Zn_ADH"/>
</dbReference>
<gene>
    <name evidence="2" type="ORF">CTEN210_07528</name>
</gene>
<proteinExistence type="predicted"/>
<dbReference type="Pfam" id="PF08240">
    <property type="entry name" value="ADH_N"/>
    <property type="match status" value="1"/>
</dbReference>
<protein>
    <recommendedName>
        <fullName evidence="1">Enoyl reductase (ER) domain-containing protein</fullName>
    </recommendedName>
</protein>
<dbReference type="PANTHER" id="PTHR43482">
    <property type="entry name" value="PROTEIN AST1-RELATED"/>
    <property type="match status" value="1"/>
</dbReference>
<dbReference type="InterPro" id="IPR011032">
    <property type="entry name" value="GroES-like_sf"/>
</dbReference>
<comment type="caution">
    <text evidence="2">The sequence shown here is derived from an EMBL/GenBank/DDBJ whole genome shotgun (WGS) entry which is preliminary data.</text>
</comment>
<evidence type="ECO:0000313" key="3">
    <source>
        <dbReference type="Proteomes" id="UP001054902"/>
    </source>
</evidence>
<reference evidence="2 3" key="1">
    <citation type="journal article" date="2021" name="Sci. Rep.">
        <title>The genome of the diatom Chaetoceros tenuissimus carries an ancient integrated fragment of an extant virus.</title>
        <authorList>
            <person name="Hongo Y."/>
            <person name="Kimura K."/>
            <person name="Takaki Y."/>
            <person name="Yoshida Y."/>
            <person name="Baba S."/>
            <person name="Kobayashi G."/>
            <person name="Nagasaki K."/>
            <person name="Hano T."/>
            <person name="Tomaru Y."/>
        </authorList>
    </citation>
    <scope>NUCLEOTIDE SEQUENCE [LARGE SCALE GENOMIC DNA]</scope>
    <source>
        <strain evidence="2 3">NIES-3715</strain>
    </source>
</reference>
<name>A0AAD3CS19_9STRA</name>
<dbReference type="Gene3D" id="3.40.50.720">
    <property type="entry name" value="NAD(P)-binding Rossmann-like Domain"/>
    <property type="match status" value="1"/>
</dbReference>
<dbReference type="SUPFAM" id="SSF51735">
    <property type="entry name" value="NAD(P)-binding Rossmann-fold domains"/>
    <property type="match status" value="1"/>
</dbReference>
<dbReference type="InterPro" id="IPR036291">
    <property type="entry name" value="NAD(P)-bd_dom_sf"/>
</dbReference>
<organism evidence="2 3">
    <name type="scientific">Chaetoceros tenuissimus</name>
    <dbReference type="NCBI Taxonomy" id="426638"/>
    <lineage>
        <taxon>Eukaryota</taxon>
        <taxon>Sar</taxon>
        <taxon>Stramenopiles</taxon>
        <taxon>Ochrophyta</taxon>
        <taxon>Bacillariophyta</taxon>
        <taxon>Coscinodiscophyceae</taxon>
        <taxon>Chaetocerotophycidae</taxon>
        <taxon>Chaetocerotales</taxon>
        <taxon>Chaetocerotaceae</taxon>
        <taxon>Chaetoceros</taxon>
    </lineage>
</organism>
<evidence type="ECO:0000259" key="1">
    <source>
        <dbReference type="SMART" id="SM00829"/>
    </source>
</evidence>
<dbReference type="Proteomes" id="UP001054902">
    <property type="component" value="Unassembled WGS sequence"/>
</dbReference>
<dbReference type="AlphaFoldDB" id="A0AAD3CS19"/>
<dbReference type="EMBL" id="BLLK01000045">
    <property type="protein sequence ID" value="GFH51052.1"/>
    <property type="molecule type" value="Genomic_DNA"/>
</dbReference>
<dbReference type="InterPro" id="IPR020843">
    <property type="entry name" value="ER"/>
</dbReference>
<dbReference type="InterPro" id="IPR013154">
    <property type="entry name" value="ADH-like_N"/>
</dbReference>
<dbReference type="SMART" id="SM00829">
    <property type="entry name" value="PKS_ER"/>
    <property type="match status" value="1"/>
</dbReference>
<accession>A0AAD3CS19</accession>
<keyword evidence="3" id="KW-1185">Reference proteome</keyword>